<reference evidence="8" key="5">
    <citation type="journal article" date="2001" name="J. Biol. Chem.">
        <title>Pseudo-T-even bacteriophage RB49 encodes CocO, a cochaperonin for GroEL, which can substitute for Escherichia coli's GroES and bacteriophage T4's Gp31.</title>
        <authorList>
            <person name="Ang D."/>
            <person name="Richardson A."/>
            <person name="Mayer M.P."/>
            <person name="Keppel F."/>
            <person name="Krisch H."/>
            <person name="Georgopoulos C."/>
        </authorList>
    </citation>
    <scope>NUCLEOTIDE SEQUENCE [LARGE SCALE GENOMIC DNA]</scope>
</reference>
<keyword evidence="3" id="KW-1226">Viral baseplate protein</keyword>
<dbReference type="InterPro" id="IPR052619">
    <property type="entry name" value="Phage_lysozyme-like"/>
</dbReference>
<feature type="domain" description="Protein Gp5 N-terminal OB-fold" evidence="5">
    <location>
        <begin position="33"/>
        <end position="178"/>
    </location>
</feature>
<keyword evidence="3" id="KW-1245">Viral tail assembly</keyword>
<protein>
    <recommendedName>
        <fullName evidence="3">Baseplate central spike protein</fullName>
    </recommendedName>
    <alternativeName>
        <fullName evidence="3">Peptidoglycan hydrolase</fullName>
        <ecNumber evidence="3">3.2.1.17</ecNumber>
    </alternativeName>
</protein>
<dbReference type="Pfam" id="PF06714">
    <property type="entry name" value="Gp5_OB"/>
    <property type="match status" value="1"/>
</dbReference>
<keyword evidence="3" id="KW-1236">Degradation of host peptidoglycans during virus entry</keyword>
<reference evidence="8" key="4">
    <citation type="journal article" date="2001" name="J. Bacteriol.">
        <title>Phylogeny of the major head and tail genes of the wide-ranging T4-type bacteriophages.</title>
        <authorList>
            <person name="Tetart F."/>
            <person name="Desplats C."/>
            <person name="Kutateladze M."/>
            <person name="Monod C."/>
            <person name="Ackermann H.W."/>
            <person name="Krisch H.M."/>
        </authorList>
    </citation>
    <scope>NUCLEOTIDE SEQUENCE</scope>
</reference>
<reference evidence="6" key="10">
    <citation type="submission" date="2003-04" db="EMBL/GenBank/DDBJ databases">
        <authorList>
            <person name="Letarov A.V."/>
            <person name="Krisch h.M."/>
            <person name="Tetart P."/>
        </authorList>
    </citation>
    <scope>NUCLEOTIDE SEQUENCE</scope>
</reference>
<dbReference type="InterPro" id="IPR009590">
    <property type="entry name" value="Gp5_OB_N"/>
</dbReference>
<dbReference type="InterPro" id="IPR010609">
    <property type="entry name" value="Gp5_C"/>
</dbReference>
<keyword evidence="3 4" id="KW-0378">Hydrolase</keyword>
<evidence type="ECO:0000313" key="8">
    <source>
        <dbReference type="Proteomes" id="UP000000878"/>
    </source>
</evidence>
<dbReference type="Gene3D" id="3.10.450.190">
    <property type="match status" value="1"/>
</dbReference>
<dbReference type="Pfam" id="PF00959">
    <property type="entry name" value="Phage_lysozyme"/>
    <property type="match status" value="1"/>
</dbReference>
<organism evidence="7">
    <name type="scientific">Escherichia phage RB49</name>
    <name type="common">Bacteriophage RB49</name>
    <dbReference type="NCBI Taxonomy" id="50948"/>
    <lineage>
        <taxon>Viruses</taxon>
        <taxon>Duplodnaviria</taxon>
        <taxon>Heunggongvirae</taxon>
        <taxon>Uroviricota</taxon>
        <taxon>Caudoviricetes</taxon>
        <taxon>Pantevenvirales</taxon>
        <taxon>Straboviridae</taxon>
        <taxon>Krischvirus</taxon>
        <taxon>Krischvirus RB49</taxon>
    </lineage>
</organism>
<dbReference type="GO" id="GO:0098994">
    <property type="term" value="P:symbiont entry into host cell via disruption of host cell envelope"/>
    <property type="evidence" value="ECO:0007669"/>
    <property type="project" value="UniProtKB-KW"/>
</dbReference>
<reference evidence="7" key="2">
    <citation type="journal article" date="1999" name="J. Bacteriol.">
        <title>The C-terminal fragment of the precursor tail lysozyme of bacteriophage T4 stays as a structural component of the baseplate after cleavage.</title>
        <authorList>
            <person name="Kanamaru S."/>
            <person name="Gassner N.C."/>
            <person name="Ye N."/>
            <person name="Takeda S."/>
            <person name="Arisaka F."/>
        </authorList>
    </citation>
    <scope>NUCLEOTIDE SEQUENCE</scope>
</reference>
<reference evidence="6 8" key="1">
    <citation type="journal article" date="1997" name="J. Mol. Biol.">
        <title>The genome of the pseudo T-even bacteriophages, a diverse group that resembles T4.</title>
        <authorList>
            <person name="Monod C."/>
            <person name="Repoila F."/>
            <person name="Kutateladze M."/>
            <person name="Tetart F."/>
            <person name="Krisch H.M."/>
        </authorList>
    </citation>
    <scope>NUCLEOTIDE SEQUENCE [LARGE SCALE GENOMIC DNA]</scope>
</reference>
<dbReference type="InterPro" id="IPR023347">
    <property type="entry name" value="Lysozyme_dom_sf"/>
</dbReference>
<dbReference type="InterPro" id="IPR002196">
    <property type="entry name" value="Glyco_hydro_24"/>
</dbReference>
<reference evidence="6 8" key="6">
    <citation type="journal article" date="2002" name="J. Bacteriol.">
        <title>Snapshot of the genome of the pseudo-T-even bacteriophage RB49.</title>
        <authorList>
            <person name="Desplats C."/>
            <person name="Dez C."/>
            <person name="Tetart F."/>
            <person name="Eleaume H."/>
            <person name="Krisch H.M."/>
        </authorList>
    </citation>
    <scope>NUCLEOTIDE SEQUENCE</scope>
</reference>
<dbReference type="InterPro" id="IPR001165">
    <property type="entry name" value="T4-type_lysozyme"/>
</dbReference>
<keyword evidence="3" id="KW-0426">Late protein</keyword>
<dbReference type="InterPro" id="IPR023346">
    <property type="entry name" value="Lysozyme-like_dom_sf"/>
</dbReference>
<dbReference type="InterPro" id="IPR046397">
    <property type="entry name" value="NEEDLE_T4"/>
</dbReference>
<keyword evidence="1 3" id="KW-0929">Antimicrobial</keyword>
<keyword evidence="3" id="KW-1171">Viral genome ejection through host cell envelope</keyword>
<feature type="active site" description="Nucleophile" evidence="3">
    <location>
        <position position="198"/>
    </location>
</feature>
<keyword evidence="3 4" id="KW-0326">Glycosidase</keyword>
<dbReference type="HAMAP" id="MF_04151">
    <property type="entry name" value="NEEDLE_T4"/>
    <property type="match status" value="1"/>
</dbReference>
<keyword evidence="3" id="KW-1160">Virus entry into host cell</keyword>
<name>Q8SDG3_BPRB4</name>
<dbReference type="GO" id="GO:0003796">
    <property type="term" value="F:lysozyme activity"/>
    <property type="evidence" value="ECO:0007669"/>
    <property type="project" value="UniProtKB-UniRule"/>
</dbReference>
<gene>
    <name evidence="7" type="primary">5</name>
</gene>
<keyword evidence="3" id="KW-1188">Viral release from host cell</keyword>
<evidence type="ECO:0000259" key="5">
    <source>
        <dbReference type="Pfam" id="PF06714"/>
    </source>
</evidence>
<comment type="function">
    <molecule>Baseplate central spike protein</molecule>
    <text evidence="3">Baseplate central spike complex-associated lysozyme that is essential for the localized hydrolysis of bacterial cell wall, so that the tail tube, through which the phage DNA is ejected, can penetrate to the host inner membrane. The tail lysozyme complex at the tip of the tail tube penetrates through the outer membrane into the periplasm. This way, lysozyme domain is released and locally digests the peptidoglycan layer to make a hole to let the tube penetrate to the inner membrane. Involved in the tail assembly.</text>
</comment>
<dbReference type="GO" id="GO:0009253">
    <property type="term" value="P:peptidoglycan catabolic process"/>
    <property type="evidence" value="ECO:0007669"/>
    <property type="project" value="UniProtKB-UniRule"/>
</dbReference>
<dbReference type="PANTHER" id="PTHR37406">
    <property type="entry name" value="T4-TYPE LYSOZYME 1-RELATED"/>
    <property type="match status" value="1"/>
</dbReference>
<reference evidence="6" key="11">
    <citation type="submission" date="2003-07" db="EMBL/GenBank/DDBJ databases">
        <authorList>
            <person name="Bertrand C."/>
            <person name="Petrov V."/>
            <person name="Nolan J."/>
            <person name="Letarov A."/>
            <person name="Desplats C."/>
            <person name="Chin D."/>
            <person name="Karam J.D."/>
            <person name="Krisch H.M."/>
        </authorList>
    </citation>
    <scope>NUCLEOTIDE SEQUENCE</scope>
</reference>
<dbReference type="Proteomes" id="UP000000878">
    <property type="component" value="Segment"/>
</dbReference>
<keyword evidence="8" id="KW-1185">Reference proteome</keyword>
<dbReference type="GO" id="GO:0098003">
    <property type="term" value="P:viral tail assembly"/>
    <property type="evidence" value="ECO:0007669"/>
    <property type="project" value="UniProtKB-UniRule"/>
</dbReference>
<dbReference type="GO" id="GO:0016998">
    <property type="term" value="P:cell wall macromolecule catabolic process"/>
    <property type="evidence" value="ECO:0007669"/>
    <property type="project" value="InterPro"/>
</dbReference>
<proteinExistence type="inferred from homology"/>
<sequence length="600" mass="66378">MLMFNNSVKWFTGIVENREDPLMLGRVQVRIHGIHPSLSAHGDIQGLPTEDLLWITPVQDITSAAISGIGQSPTGIVEGSMVFGLALDERYLNCVILGTIAGQYTEKPLTTEGFCDPSGAYPRYIGNDVNILARGGINPETGQTTKPDSVYIRDENTGVAVNPDDEPLDQIPVDDNPDFTIEKMLRGDEGYREKWYLDSEGYPTIGIGHLIIYKKTSDLGIINNELSKLVGREVTNGRLTAEEVSKVFADDIEKTRRDMRKHPRIAPVYNKCNASRRMALENMAFQMGVGGLGKFKNSLAAMLAEEWKQAYDGLRQSVWANQTPGRSSRVSKIILTGNLESYGVIAPKKEESISDDPRARLRNARIAAYKTQRAEEEDPEAPFTPQDTRIMFKEPKSSYSARYPYNHVYESESGHIIEIDDTPSHERYHRKHPSGTFEETRPDGTRVEKIEGDDYLIVKQGRKVNVKGNLQVVVEGDAQVYYMGNVMQTVDGNVTEFIRGNVNQTVEGTANMHVVGDVTAQLDANLTANVKGNAELMIEGNTTETIKGNYDLTVEGNFNMTVNGTKSDQVNGDWSRNCGASVKDIASGTVKIDGSRIDLG</sequence>
<evidence type="ECO:0000256" key="3">
    <source>
        <dbReference type="HAMAP-Rule" id="MF_04151"/>
    </source>
</evidence>
<dbReference type="PRINTS" id="PR00684">
    <property type="entry name" value="T4LYSOZYME"/>
</dbReference>
<dbReference type="KEGG" id="vg:1725506"/>
<feature type="active site" description="Proton donor" evidence="3">
    <location>
        <position position="189"/>
    </location>
</feature>
<dbReference type="EMBL" id="AB084150">
    <property type="protein sequence ID" value="BAB90980.1"/>
    <property type="molecule type" value="Genomic_DNA"/>
</dbReference>
<feature type="chain" id="PRO_5044511568" description="Baseplate central spike protein" evidence="3">
    <location>
        <begin position="1"/>
        <end position="600"/>
    </location>
</feature>
<dbReference type="SUPFAM" id="SSF69349">
    <property type="entry name" value="Phage fibre proteins"/>
    <property type="match status" value="1"/>
</dbReference>
<dbReference type="CAZy" id="GH24">
    <property type="family name" value="Glycoside Hydrolase Family 24"/>
</dbReference>
<dbReference type="SUPFAM" id="SSF53955">
    <property type="entry name" value="Lysozyme-like"/>
    <property type="match status" value="1"/>
</dbReference>
<keyword evidence="2 3" id="KW-0081">Bacteriolytic enzyme</keyword>
<dbReference type="CDD" id="cd00735">
    <property type="entry name" value="T4-like_lys"/>
    <property type="match status" value="1"/>
</dbReference>
<dbReference type="SUPFAM" id="SSF69255">
    <property type="entry name" value="gp5 N-terminal domain-like"/>
    <property type="match status" value="1"/>
</dbReference>
<keyword evidence="3" id="KW-0946">Virion</keyword>
<dbReference type="GO" id="GO:0098025">
    <property type="term" value="C:virus tail, baseplate"/>
    <property type="evidence" value="ECO:0007669"/>
    <property type="project" value="UniProtKB-UniRule"/>
</dbReference>
<evidence type="ECO:0000256" key="1">
    <source>
        <dbReference type="ARBA" id="ARBA00022529"/>
    </source>
</evidence>
<comment type="catalytic activity">
    <reaction evidence="3 4">
        <text>Hydrolysis of (1-&gt;4)-beta-linkages between N-acetylmuramic acid and N-acetyl-D-glucosamine residues in a peptidoglycan and between N-acetyl-D-glucosamine residues in chitodextrins.</text>
        <dbReference type="EC" id="3.2.1.17"/>
    </reaction>
</comment>
<dbReference type="Gene3D" id="2.40.50.260">
    <property type="entry name" value="Nucleic acid-binding protein domain"/>
    <property type="match status" value="1"/>
</dbReference>
<comment type="similarity">
    <text evidence="3 4">Belongs to the glycosyl hydrolase 24 family.</text>
</comment>
<keyword evidence="3" id="KW-1235">Degradation of host cell envelope components during virus entry</keyword>
<dbReference type="PANTHER" id="PTHR37406:SF1">
    <property type="entry name" value="T4-TYPE LYSOZYME 1-RELATED"/>
    <property type="match status" value="1"/>
</dbReference>
<dbReference type="GO" id="GO:0031640">
    <property type="term" value="P:killing of cells of another organism"/>
    <property type="evidence" value="ECO:0007669"/>
    <property type="project" value="UniProtKB-KW"/>
</dbReference>
<accession>Q8SDG3</accession>
<comment type="caution">
    <text evidence="3">Lacks conserved residue(s) required for the propagation of feature annotation.</text>
</comment>
<reference evidence="6 8" key="3">
    <citation type="journal article" date="2000" name="Annu. Rev. Genet.">
        <title>Genetic analysis of bacteriophage-encoded cochaperonins.</title>
        <authorList>
            <person name="Ang D."/>
            <person name="Keppel F."/>
            <person name="Klein G."/>
            <person name="Richardson A."/>
            <person name="Georgopoulos C."/>
        </authorList>
    </citation>
    <scope>NUCLEOTIDE SEQUENCE [LARGE SCALE GENOMIC DNA]</scope>
</reference>
<keyword evidence="3" id="KW-1227">Viral tail protein</keyword>
<dbReference type="EMBL" id="AY343333">
    <property type="protein sequence ID" value="AAL12619.2"/>
    <property type="molecule type" value="Genomic_DNA"/>
</dbReference>
<dbReference type="GeneID" id="1725506"/>
<organismHost>
    <name type="scientific">Escherichia coli</name>
    <dbReference type="NCBI Taxonomy" id="562"/>
</organismHost>
<dbReference type="RefSeq" id="NP_891705.1">
    <property type="nucleotide sequence ID" value="NC_005066.1"/>
</dbReference>
<reference evidence="7" key="7">
    <citation type="journal article" date="2002" name="Nature">
        <title>Structure of the cell-puncturing device of bacteriophage T4.</title>
        <authorList>
            <person name="Kanamaru S."/>
            <person name="Leiman P.G."/>
            <person name="Kostyuchenko V.A."/>
            <person name="Chipman P.R."/>
            <person name="Mesyanzhinov V.V."/>
            <person name="Arisaka F."/>
            <person name="Rossmann M.G."/>
        </authorList>
    </citation>
    <scope>NUCLEOTIDE SEQUENCE</scope>
</reference>
<dbReference type="Pfam" id="PF06715">
    <property type="entry name" value="Gp5_C"/>
    <property type="match status" value="1"/>
</dbReference>
<dbReference type="GO" id="GO:0042742">
    <property type="term" value="P:defense response to bacterium"/>
    <property type="evidence" value="ECO:0007669"/>
    <property type="project" value="UniProtKB-KW"/>
</dbReference>
<dbReference type="Gene3D" id="1.10.530.40">
    <property type="match status" value="1"/>
</dbReference>
<dbReference type="EC" id="3.2.1.17" evidence="3"/>
<evidence type="ECO:0000313" key="6">
    <source>
        <dbReference type="EMBL" id="AAL12619.2"/>
    </source>
</evidence>
<evidence type="ECO:0000256" key="4">
    <source>
        <dbReference type="RuleBase" id="RU003788"/>
    </source>
</evidence>
<reference evidence="8" key="9">
    <citation type="journal article" date="2003" name="Res. Microbiol.">
        <title>The diversity and evolution of the T4-type bacteriophages.</title>
        <authorList>
            <person name="Desplats C."/>
            <person name="Krisch H.M."/>
        </authorList>
    </citation>
    <scope>NUCLEOTIDE SEQUENCE [LARGE SCALE GENOMIC DNA]</scope>
</reference>
<keyword evidence="3" id="KW-1162">Viral penetration into host cytoplasm</keyword>
<evidence type="ECO:0000256" key="2">
    <source>
        <dbReference type="ARBA" id="ARBA00022638"/>
    </source>
</evidence>
<reference evidence="7" key="8">
    <citation type="submission" date="2002-04" db="EMBL/GenBank/DDBJ databases">
        <title>gp5, the tail lysozyme in RB49.</title>
        <authorList>
            <person name="Namiki H."/>
            <person name="Zhao L."/>
            <person name="Arisaka F."/>
        </authorList>
    </citation>
    <scope>NUCLEOTIDE SEQUENCE</scope>
</reference>
<dbReference type="GO" id="GO:0098932">
    <property type="term" value="P:symbiont entry into host cell via disruption of host cell wall peptidoglycan"/>
    <property type="evidence" value="ECO:0007669"/>
    <property type="project" value="UniProtKB-UniRule"/>
</dbReference>
<evidence type="ECO:0000313" key="7">
    <source>
        <dbReference type="EMBL" id="BAB90980.1"/>
    </source>
</evidence>